<dbReference type="Proteomes" id="UP001054837">
    <property type="component" value="Unassembled WGS sequence"/>
</dbReference>
<evidence type="ECO:0000313" key="2">
    <source>
        <dbReference type="EMBL" id="GIX90276.1"/>
    </source>
</evidence>
<evidence type="ECO:0000256" key="1">
    <source>
        <dbReference type="SAM" id="MobiDB-lite"/>
    </source>
</evidence>
<evidence type="ECO:0000313" key="3">
    <source>
        <dbReference type="Proteomes" id="UP001054837"/>
    </source>
</evidence>
<dbReference type="EMBL" id="BPLQ01002235">
    <property type="protein sequence ID" value="GIX90276.1"/>
    <property type="molecule type" value="Genomic_DNA"/>
</dbReference>
<name>A0AAV4P247_9ARAC</name>
<protein>
    <submittedName>
        <fullName evidence="2">Uncharacterized protein</fullName>
    </submittedName>
</protein>
<sequence length="96" mass="10422">MLKEPDPSNTENLSQRAFRGRNGPGTRDACGAIRASSRQGLLSCDWRRGVAYRLSPIPLAKNFGMSLSRLDRSGRMSCSFSGRLSGESMSGIPDDV</sequence>
<comment type="caution">
    <text evidence="2">The sequence shown here is derived from an EMBL/GenBank/DDBJ whole genome shotgun (WGS) entry which is preliminary data.</text>
</comment>
<reference evidence="2 3" key="1">
    <citation type="submission" date="2021-06" db="EMBL/GenBank/DDBJ databases">
        <title>Caerostris darwini draft genome.</title>
        <authorList>
            <person name="Kono N."/>
            <person name="Arakawa K."/>
        </authorList>
    </citation>
    <scope>NUCLEOTIDE SEQUENCE [LARGE SCALE GENOMIC DNA]</scope>
</reference>
<keyword evidence="3" id="KW-1185">Reference proteome</keyword>
<feature type="region of interest" description="Disordered" evidence="1">
    <location>
        <begin position="1"/>
        <end position="30"/>
    </location>
</feature>
<organism evidence="2 3">
    <name type="scientific">Caerostris darwini</name>
    <dbReference type="NCBI Taxonomy" id="1538125"/>
    <lineage>
        <taxon>Eukaryota</taxon>
        <taxon>Metazoa</taxon>
        <taxon>Ecdysozoa</taxon>
        <taxon>Arthropoda</taxon>
        <taxon>Chelicerata</taxon>
        <taxon>Arachnida</taxon>
        <taxon>Araneae</taxon>
        <taxon>Araneomorphae</taxon>
        <taxon>Entelegynae</taxon>
        <taxon>Araneoidea</taxon>
        <taxon>Araneidae</taxon>
        <taxon>Caerostris</taxon>
    </lineage>
</organism>
<proteinExistence type="predicted"/>
<accession>A0AAV4P247</accession>
<gene>
    <name evidence="2" type="ORF">CDAR_506691</name>
</gene>
<dbReference type="AlphaFoldDB" id="A0AAV4P247"/>